<dbReference type="SMART" id="SM00892">
    <property type="entry name" value="Endonuclease_NS"/>
    <property type="match status" value="1"/>
</dbReference>
<feature type="domain" description="DNA/RNA non-specific endonuclease/pyrophosphatase/phosphodiesterase" evidence="5">
    <location>
        <begin position="73"/>
        <end position="266"/>
    </location>
</feature>
<dbReference type="EMBL" id="QNVY02000001">
    <property type="protein sequence ID" value="RYJ53605.1"/>
    <property type="molecule type" value="Genomic_DNA"/>
</dbReference>
<dbReference type="PANTHER" id="PTHR13966">
    <property type="entry name" value="ENDONUCLEASE RELATED"/>
    <property type="match status" value="1"/>
</dbReference>
<reference evidence="6 7" key="1">
    <citation type="submission" date="2019-01" db="EMBL/GenBank/DDBJ databases">
        <title>Flavobacterium sp. nov. isolated from arctic soil.</title>
        <authorList>
            <person name="Kim D.-U."/>
        </authorList>
    </citation>
    <scope>NUCLEOTIDE SEQUENCE [LARGE SCALE GENOMIC DNA]</scope>
    <source>
        <strain evidence="6 7">Kopri-42</strain>
    </source>
</reference>
<accession>A0A482TLC9</accession>
<evidence type="ECO:0000256" key="1">
    <source>
        <dbReference type="PIRSR" id="PIRSR640255-1"/>
    </source>
</evidence>
<keyword evidence="6" id="KW-0540">Nuclease</keyword>
<evidence type="ECO:0000256" key="2">
    <source>
        <dbReference type="PIRSR" id="PIRSR640255-2"/>
    </source>
</evidence>
<dbReference type="SMART" id="SM00477">
    <property type="entry name" value="NUC"/>
    <property type="match status" value="1"/>
</dbReference>
<dbReference type="PANTHER" id="PTHR13966:SF5">
    <property type="entry name" value="ENDONUCLEASE G, MITOCHONDRIAL"/>
    <property type="match status" value="1"/>
</dbReference>
<dbReference type="Proteomes" id="UP000253235">
    <property type="component" value="Unassembled WGS sequence"/>
</dbReference>
<keyword evidence="6" id="KW-0378">Hydrolase</keyword>
<feature type="signal peptide" evidence="3">
    <location>
        <begin position="1"/>
        <end position="23"/>
    </location>
</feature>
<dbReference type="CDD" id="cd00091">
    <property type="entry name" value="NUC"/>
    <property type="match status" value="1"/>
</dbReference>
<dbReference type="GO" id="GO:0004519">
    <property type="term" value="F:endonuclease activity"/>
    <property type="evidence" value="ECO:0007669"/>
    <property type="project" value="UniProtKB-KW"/>
</dbReference>
<proteinExistence type="predicted"/>
<keyword evidence="6" id="KW-0255">Endonuclease</keyword>
<name>A0A482TLC9_9FLAO</name>
<dbReference type="InterPro" id="IPR020821">
    <property type="entry name" value="ENPP1-3/EXOG-like_nuc-like"/>
</dbReference>
<dbReference type="RefSeq" id="WP_113664407.1">
    <property type="nucleotide sequence ID" value="NZ_QNVY02000001.1"/>
</dbReference>
<evidence type="ECO:0000313" key="6">
    <source>
        <dbReference type="EMBL" id="RYJ53605.1"/>
    </source>
</evidence>
<evidence type="ECO:0000313" key="7">
    <source>
        <dbReference type="Proteomes" id="UP000253235"/>
    </source>
</evidence>
<gene>
    <name evidence="6" type="ORF">DR871_006030</name>
</gene>
<organism evidence="6 7">
    <name type="scientific">Flavobacterium petrolei</name>
    <dbReference type="NCBI Taxonomy" id="2259594"/>
    <lineage>
        <taxon>Bacteria</taxon>
        <taxon>Pseudomonadati</taxon>
        <taxon>Bacteroidota</taxon>
        <taxon>Flavobacteriia</taxon>
        <taxon>Flavobacteriales</taxon>
        <taxon>Flavobacteriaceae</taxon>
        <taxon>Flavobacterium</taxon>
    </lineage>
</organism>
<feature type="chain" id="PRO_5019718284" evidence="3">
    <location>
        <begin position="24"/>
        <end position="283"/>
    </location>
</feature>
<keyword evidence="7" id="KW-1185">Reference proteome</keyword>
<evidence type="ECO:0000256" key="3">
    <source>
        <dbReference type="SAM" id="SignalP"/>
    </source>
</evidence>
<dbReference type="InterPro" id="IPR044925">
    <property type="entry name" value="His-Me_finger_sf"/>
</dbReference>
<dbReference type="SUPFAM" id="SSF54060">
    <property type="entry name" value="His-Me finger endonucleases"/>
    <property type="match status" value="1"/>
</dbReference>
<dbReference type="GO" id="GO:0016787">
    <property type="term" value="F:hydrolase activity"/>
    <property type="evidence" value="ECO:0007669"/>
    <property type="project" value="InterPro"/>
</dbReference>
<dbReference type="InterPro" id="IPR044929">
    <property type="entry name" value="DNA/RNA_non-sp_Endonuclease_sf"/>
</dbReference>
<evidence type="ECO:0000259" key="4">
    <source>
        <dbReference type="SMART" id="SM00477"/>
    </source>
</evidence>
<feature type="binding site" evidence="2">
    <location>
        <position position="166"/>
    </location>
    <ligand>
        <name>Mg(2+)</name>
        <dbReference type="ChEBI" id="CHEBI:18420"/>
        <note>catalytic</note>
    </ligand>
</feature>
<keyword evidence="3" id="KW-0732">Signal</keyword>
<evidence type="ECO:0000259" key="5">
    <source>
        <dbReference type="SMART" id="SM00892"/>
    </source>
</evidence>
<dbReference type="GO" id="GO:0003676">
    <property type="term" value="F:nucleic acid binding"/>
    <property type="evidence" value="ECO:0007669"/>
    <property type="project" value="InterPro"/>
</dbReference>
<dbReference type="GO" id="GO:0046872">
    <property type="term" value="F:metal ion binding"/>
    <property type="evidence" value="ECO:0007669"/>
    <property type="project" value="UniProtKB-KW"/>
</dbReference>
<comment type="caution">
    <text evidence="6">The sequence shown here is derived from an EMBL/GenBank/DDBJ whole genome shotgun (WGS) entry which is preliminary data.</text>
</comment>
<feature type="domain" description="ENPP1-3/EXOG-like endonuclease/phosphodiesterase" evidence="4">
    <location>
        <begin position="74"/>
        <end position="266"/>
    </location>
</feature>
<protein>
    <submittedName>
        <fullName evidence="6">DNA/RNA non-specific endonuclease</fullName>
    </submittedName>
</protein>
<dbReference type="Gene3D" id="3.40.570.10">
    <property type="entry name" value="Extracellular Endonuclease, subunit A"/>
    <property type="match status" value="1"/>
</dbReference>
<dbReference type="OrthoDB" id="9811262at2"/>
<dbReference type="AlphaFoldDB" id="A0A482TLC9"/>
<dbReference type="InterPro" id="IPR001604">
    <property type="entry name" value="Endo_G_ENPP1-like_dom"/>
</dbReference>
<sequence>MKNRFLYSSLVLFLTISICSSCRNNQEVDKSNSTFINNSVSVNKKENKGRFNLPDNAQGFDFLPSSTTNQVVSHKYYTLSYHEEFEQAEWVAYELKKSFLKNSNFRRPFFIEDSKVSSGSASWRNYKTSGFDKGHLCPAGDMEFSEEAYNDTFLTSNIAPQTHDFNNGVWNRLEQKVRYWAGLYDGIYVVTGGVLNKDSQTIGKENVSVPKFFYKILLDYNNGDFKMIAFLIPNEKSNKPLCSFVVSVDLVEKMTGIDFFPKLKDNVEQQLEKNSDYKNWSFK</sequence>
<feature type="active site" description="Proton acceptor" evidence="1">
    <location>
        <position position="135"/>
    </location>
</feature>
<dbReference type="Pfam" id="PF01223">
    <property type="entry name" value="Endonuclease_NS"/>
    <property type="match status" value="1"/>
</dbReference>
<keyword evidence="2" id="KW-0479">Metal-binding</keyword>
<dbReference type="InterPro" id="IPR040255">
    <property type="entry name" value="Non-specific_endonuclease"/>
</dbReference>